<evidence type="ECO:0000256" key="6">
    <source>
        <dbReference type="ARBA" id="ARBA00022679"/>
    </source>
</evidence>
<dbReference type="EC" id="2.7.11.1" evidence="2"/>
<dbReference type="FunFam" id="3.30.200.20:FF:000217">
    <property type="entry name" value="probable LRR receptor-like serine/threonine-protein kinase At1g53430"/>
    <property type="match status" value="1"/>
</dbReference>
<evidence type="ECO:0000256" key="19">
    <source>
        <dbReference type="PROSITE-ProRule" id="PRU10141"/>
    </source>
</evidence>
<dbReference type="Pfam" id="PF07714">
    <property type="entry name" value="PK_Tyr_Ser-Thr"/>
    <property type="match status" value="1"/>
</dbReference>
<keyword evidence="6" id="KW-0808">Transferase</keyword>
<dbReference type="Gene3D" id="2.60.120.430">
    <property type="entry name" value="Galactose-binding lectin"/>
    <property type="match status" value="1"/>
</dbReference>
<keyword evidence="14" id="KW-0472">Membrane</keyword>
<keyword evidence="12 19" id="KW-0067">ATP-binding</keyword>
<dbReference type="InterPro" id="IPR051824">
    <property type="entry name" value="LRR_Rcpt-Like_S/T_Kinase"/>
</dbReference>
<keyword evidence="5" id="KW-0433">Leucine-rich repeat</keyword>
<dbReference type="PROSITE" id="PS50011">
    <property type="entry name" value="PROTEIN_KINASE_DOM"/>
    <property type="match status" value="1"/>
</dbReference>
<dbReference type="PROSITE" id="PS00108">
    <property type="entry name" value="PROTEIN_KINASE_ST"/>
    <property type="match status" value="1"/>
</dbReference>
<dbReference type="SUPFAM" id="SSF56112">
    <property type="entry name" value="Protein kinase-like (PK-like)"/>
    <property type="match status" value="1"/>
</dbReference>
<accession>A0A3N7FR52</accession>
<keyword evidence="15" id="KW-0675">Receptor</keyword>
<dbReference type="Pfam" id="PF11721">
    <property type="entry name" value="Malectin"/>
    <property type="match status" value="1"/>
</dbReference>
<dbReference type="AlphaFoldDB" id="A0A3N7FR52"/>
<evidence type="ECO:0000256" key="13">
    <source>
        <dbReference type="ARBA" id="ARBA00022989"/>
    </source>
</evidence>
<dbReference type="InterPro" id="IPR008271">
    <property type="entry name" value="Ser/Thr_kinase_AS"/>
</dbReference>
<dbReference type="PROSITE" id="PS00107">
    <property type="entry name" value="PROTEIN_KINASE_ATP"/>
    <property type="match status" value="1"/>
</dbReference>
<keyword evidence="7" id="KW-0812">Transmembrane</keyword>
<dbReference type="GO" id="GO:0005524">
    <property type="term" value="F:ATP binding"/>
    <property type="evidence" value="ECO:0007669"/>
    <property type="project" value="UniProtKB-UniRule"/>
</dbReference>
<evidence type="ECO:0000256" key="17">
    <source>
        <dbReference type="ARBA" id="ARBA00047899"/>
    </source>
</evidence>
<name>A0A3N7FR52_POPTR</name>
<dbReference type="SMART" id="SM00220">
    <property type="entry name" value="S_TKc"/>
    <property type="match status" value="1"/>
</dbReference>
<evidence type="ECO:0000256" key="11">
    <source>
        <dbReference type="ARBA" id="ARBA00022777"/>
    </source>
</evidence>
<dbReference type="InterPro" id="IPR001245">
    <property type="entry name" value="Ser-Thr/Tyr_kinase_cat_dom"/>
</dbReference>
<evidence type="ECO:0000256" key="5">
    <source>
        <dbReference type="ARBA" id="ARBA00022614"/>
    </source>
</evidence>
<evidence type="ECO:0000313" key="20">
    <source>
        <dbReference type="EMBL" id="RQO97649.2"/>
    </source>
</evidence>
<evidence type="ECO:0000256" key="16">
    <source>
        <dbReference type="ARBA" id="ARBA00023180"/>
    </source>
</evidence>
<evidence type="ECO:0000256" key="1">
    <source>
        <dbReference type="ARBA" id="ARBA00004479"/>
    </source>
</evidence>
<keyword evidence="16" id="KW-0325">Glycoprotein</keyword>
<dbReference type="Gene3D" id="1.10.510.10">
    <property type="entry name" value="Transferase(Phosphotransferase) domain 1"/>
    <property type="match status" value="1"/>
</dbReference>
<dbReference type="InParanoid" id="A0A3N7FR52"/>
<dbReference type="FunFam" id="2.60.120.430:FF:000004">
    <property type="entry name" value="Putative leucine-rich repeat receptor-like serine/threonine-protein kinase"/>
    <property type="match status" value="1"/>
</dbReference>
<sequence>MKTYSSFFPTPPPNMFTTLQPPHGLLQFCRVMVVVITLFSSATLVVSYQLHPDEVTALRQIGKTLTPGGQPFEVGDACNQPGTLHDMNLSKDSEASSTVMCNCTLNLNNDGYCHITSLYLKTLSFSGELPPEMANLTYLEIIDLTRNYISGNIPEEWASMKHLTELSLTSNRLSGNIPGYLGSFPSLSYLSLEANQFSGTIPSQLGDLVNLTGLVLSSNLLEGTLPETLAKLNLTNFRASDHNNLSGIIPDFIGNWRNLVRLELYASGLQGPIPRAILSLEKLTDLRITDMSGPEFNLTSIPPRVNRLVLRNINLTGVIPRDVWTSGSLKVLDLTFNKLEGEIPSDAITREFMFLSGNNLTGSVPDSFFKRGKNIDVSYNNFSLPPSCQDALGTNTYRSSFIKNNLRGLLPCSGIHECPKNLLRMYSFSVLLDKDISITKTWPQAELEHLTFSPSISLIGNQRLIEQPPSIRVYRSFHVNCGGPDVTSGSILYKGDENIESDAASARIYSQKESNWGFSNTGDFMDDDGESPGYILHSNHSYFLTGETREKDFNIEEAANGSNKAYSIEFNANVTDNTLEIRLYWNGKGTTCIPKRGNYGPLISAITGCSGQSTYCPEPGEASKTPIVFTSALLVFLVMGVICWKFYFRDKFMRERDLKGLDLKTGSFTLRQLRAATNNFDSADKIGEGGFGSVYKGKLSDGTVIAVKQLSPRSRQGNREFVNEIGMISGLQHPNLVKLYGCCIEGVSCFWCTNTWKTTPSPKHFLKCVGIARGLAFLHEESAIRIVHSDIKGTNVLLDKDLSAKISDFGLAKLNEEENTHISTRVAGTIGYMAPEYALWGYLTDKADVYSFGVALEIVSGRSNSSYRTTNEFVCLLDWAHVPQKKGNLMEIVDPKLQSEFNKEEAERMIKLALLCTNASPSLRPAMSEVASMLEGQTSIQEMISDPSIYGDDLHSKLLKGHYQQVMDQSLNSTQDRFPPSDKSWIGNSSKSAHDLYPINPESINLNISETSSLIE</sequence>
<evidence type="ECO:0000256" key="9">
    <source>
        <dbReference type="ARBA" id="ARBA00022737"/>
    </source>
</evidence>
<comment type="caution">
    <text evidence="20">The sequence shown here is derived from an EMBL/GenBank/DDBJ whole genome shotgun (WGS) entry which is preliminary data.</text>
</comment>
<dbReference type="InterPro" id="IPR000719">
    <property type="entry name" value="Prot_kinase_dom"/>
</dbReference>
<dbReference type="FunFam" id="1.10.510.10:FF:000044">
    <property type="entry name" value="Putative LRR receptor-like serine/threonine-protein kinase"/>
    <property type="match status" value="1"/>
</dbReference>
<dbReference type="InterPro" id="IPR021720">
    <property type="entry name" value="Malectin_dom"/>
</dbReference>
<evidence type="ECO:0000256" key="4">
    <source>
        <dbReference type="ARBA" id="ARBA00022553"/>
    </source>
</evidence>
<evidence type="ECO:0000256" key="7">
    <source>
        <dbReference type="ARBA" id="ARBA00022692"/>
    </source>
</evidence>
<dbReference type="PANTHER" id="PTHR48006:SF81">
    <property type="entry name" value="PROTEIN KINASE DOMAIN-CONTAINING PROTEIN"/>
    <property type="match status" value="1"/>
</dbReference>
<dbReference type="EMBL" id="CM009300">
    <property type="protein sequence ID" value="RQO97649.2"/>
    <property type="molecule type" value="Genomic_DNA"/>
</dbReference>
<evidence type="ECO:0000256" key="10">
    <source>
        <dbReference type="ARBA" id="ARBA00022741"/>
    </source>
</evidence>
<evidence type="ECO:0000256" key="2">
    <source>
        <dbReference type="ARBA" id="ARBA00012513"/>
    </source>
</evidence>
<dbReference type="GO" id="GO:0016020">
    <property type="term" value="C:membrane"/>
    <property type="evidence" value="ECO:0007669"/>
    <property type="project" value="UniProtKB-SubCell"/>
</dbReference>
<dbReference type="Proteomes" id="UP000006729">
    <property type="component" value="Chromosome 11"/>
</dbReference>
<keyword evidence="3" id="KW-0723">Serine/threonine-protein kinase</keyword>
<organism evidence="20 21">
    <name type="scientific">Populus trichocarpa</name>
    <name type="common">Western balsam poplar</name>
    <name type="synonym">Populus balsamifera subsp. trichocarpa</name>
    <dbReference type="NCBI Taxonomy" id="3694"/>
    <lineage>
        <taxon>Eukaryota</taxon>
        <taxon>Viridiplantae</taxon>
        <taxon>Streptophyta</taxon>
        <taxon>Embryophyta</taxon>
        <taxon>Tracheophyta</taxon>
        <taxon>Spermatophyta</taxon>
        <taxon>Magnoliopsida</taxon>
        <taxon>eudicotyledons</taxon>
        <taxon>Gunneridae</taxon>
        <taxon>Pentapetalae</taxon>
        <taxon>rosids</taxon>
        <taxon>fabids</taxon>
        <taxon>Malpighiales</taxon>
        <taxon>Salicaceae</taxon>
        <taxon>Saliceae</taxon>
        <taxon>Populus</taxon>
    </lineage>
</organism>
<dbReference type="FunCoup" id="A0A3N7FR52">
    <property type="interactions" value="4"/>
</dbReference>
<keyword evidence="4" id="KW-0597">Phosphoprotein</keyword>
<gene>
    <name evidence="20" type="ORF">POPTR_011G073016v4</name>
</gene>
<keyword evidence="10 19" id="KW-0547">Nucleotide-binding</keyword>
<proteinExistence type="predicted"/>
<evidence type="ECO:0000256" key="12">
    <source>
        <dbReference type="ARBA" id="ARBA00022840"/>
    </source>
</evidence>
<comment type="catalytic activity">
    <reaction evidence="17">
        <text>L-threonyl-[protein] + ATP = O-phospho-L-threonyl-[protein] + ADP + H(+)</text>
        <dbReference type="Rhea" id="RHEA:46608"/>
        <dbReference type="Rhea" id="RHEA-COMP:11060"/>
        <dbReference type="Rhea" id="RHEA-COMP:11605"/>
        <dbReference type="ChEBI" id="CHEBI:15378"/>
        <dbReference type="ChEBI" id="CHEBI:30013"/>
        <dbReference type="ChEBI" id="CHEBI:30616"/>
        <dbReference type="ChEBI" id="CHEBI:61977"/>
        <dbReference type="ChEBI" id="CHEBI:456216"/>
        <dbReference type="EC" id="2.7.11.1"/>
    </reaction>
</comment>
<evidence type="ECO:0000256" key="14">
    <source>
        <dbReference type="ARBA" id="ARBA00023136"/>
    </source>
</evidence>
<evidence type="ECO:0000256" key="18">
    <source>
        <dbReference type="ARBA" id="ARBA00048679"/>
    </source>
</evidence>
<evidence type="ECO:0000256" key="3">
    <source>
        <dbReference type="ARBA" id="ARBA00022527"/>
    </source>
</evidence>
<evidence type="ECO:0000256" key="8">
    <source>
        <dbReference type="ARBA" id="ARBA00022729"/>
    </source>
</evidence>
<dbReference type="InterPro" id="IPR011009">
    <property type="entry name" value="Kinase-like_dom_sf"/>
</dbReference>
<evidence type="ECO:0000313" key="21">
    <source>
        <dbReference type="Proteomes" id="UP000006729"/>
    </source>
</evidence>
<comment type="subcellular location">
    <subcellularLocation>
        <location evidence="1">Membrane</location>
        <topology evidence="1">Single-pass type I membrane protein</topology>
    </subcellularLocation>
</comment>
<reference evidence="20 21" key="1">
    <citation type="journal article" date="2006" name="Science">
        <title>The genome of black cottonwood, Populus trichocarpa (Torr. &amp; Gray).</title>
        <authorList>
            <person name="Tuskan G.A."/>
            <person name="Difazio S."/>
            <person name="Jansson S."/>
            <person name="Bohlmann J."/>
            <person name="Grigoriev I."/>
            <person name="Hellsten U."/>
            <person name="Putnam N."/>
            <person name="Ralph S."/>
            <person name="Rombauts S."/>
            <person name="Salamov A."/>
            <person name="Schein J."/>
            <person name="Sterck L."/>
            <person name="Aerts A."/>
            <person name="Bhalerao R.R."/>
            <person name="Bhalerao R.P."/>
            <person name="Blaudez D."/>
            <person name="Boerjan W."/>
            <person name="Brun A."/>
            <person name="Brunner A."/>
            <person name="Busov V."/>
            <person name="Campbell M."/>
            <person name="Carlson J."/>
            <person name="Chalot M."/>
            <person name="Chapman J."/>
            <person name="Chen G.L."/>
            <person name="Cooper D."/>
            <person name="Coutinho P.M."/>
            <person name="Couturier J."/>
            <person name="Covert S."/>
            <person name="Cronk Q."/>
            <person name="Cunningham R."/>
            <person name="Davis J."/>
            <person name="Degroeve S."/>
            <person name="Dejardin A."/>
            <person name="Depamphilis C."/>
            <person name="Detter J."/>
            <person name="Dirks B."/>
            <person name="Dubchak I."/>
            <person name="Duplessis S."/>
            <person name="Ehlting J."/>
            <person name="Ellis B."/>
            <person name="Gendler K."/>
            <person name="Goodstein D."/>
            <person name="Gribskov M."/>
            <person name="Grimwood J."/>
            <person name="Groover A."/>
            <person name="Gunter L."/>
            <person name="Hamberger B."/>
            <person name="Heinze B."/>
            <person name="Helariutta Y."/>
            <person name="Henrissat B."/>
            <person name="Holligan D."/>
            <person name="Holt R."/>
            <person name="Huang W."/>
            <person name="Islam-Faridi N."/>
            <person name="Jones S."/>
            <person name="Jones-Rhoades M."/>
            <person name="Jorgensen R."/>
            <person name="Joshi C."/>
            <person name="Kangasjarvi J."/>
            <person name="Karlsson J."/>
            <person name="Kelleher C."/>
            <person name="Kirkpatrick R."/>
            <person name="Kirst M."/>
            <person name="Kohler A."/>
            <person name="Kalluri U."/>
            <person name="Larimer F."/>
            <person name="Leebens-Mack J."/>
            <person name="Leple J.C."/>
            <person name="Locascio P."/>
            <person name="Lou Y."/>
            <person name="Lucas S."/>
            <person name="Martin F."/>
            <person name="Montanini B."/>
            <person name="Napoli C."/>
            <person name="Nelson D.R."/>
            <person name="Nelson C."/>
            <person name="Nieminen K."/>
            <person name="Nilsson O."/>
            <person name="Pereda V."/>
            <person name="Peter G."/>
            <person name="Philippe R."/>
            <person name="Pilate G."/>
            <person name="Poliakov A."/>
            <person name="Razumovskaya J."/>
            <person name="Richardson P."/>
            <person name="Rinaldi C."/>
            <person name="Ritland K."/>
            <person name="Rouze P."/>
            <person name="Ryaboy D."/>
            <person name="Schmutz J."/>
            <person name="Schrader J."/>
            <person name="Segerman B."/>
            <person name="Shin H."/>
            <person name="Siddiqui A."/>
            <person name="Sterky F."/>
            <person name="Terry A."/>
            <person name="Tsai C.J."/>
            <person name="Uberbacher E."/>
            <person name="Unneberg P."/>
            <person name="Vahala J."/>
            <person name="Wall K."/>
            <person name="Wessler S."/>
            <person name="Yang G."/>
            <person name="Yin T."/>
            <person name="Douglas C."/>
            <person name="Marra M."/>
            <person name="Sandberg G."/>
            <person name="Van de Peer Y."/>
            <person name="Rokhsar D."/>
        </authorList>
    </citation>
    <scope>NUCLEOTIDE SEQUENCE [LARGE SCALE GENOMIC DNA]</scope>
    <source>
        <strain evidence="21">cv. Nisqually</strain>
    </source>
</reference>
<keyword evidence="9" id="KW-0677">Repeat</keyword>
<keyword evidence="13" id="KW-1133">Transmembrane helix</keyword>
<dbReference type="InterPro" id="IPR017441">
    <property type="entry name" value="Protein_kinase_ATP_BS"/>
</dbReference>
<keyword evidence="8" id="KW-0732">Signal</keyword>
<dbReference type="CDD" id="cd14066">
    <property type="entry name" value="STKc_IRAK"/>
    <property type="match status" value="1"/>
</dbReference>
<dbReference type="GO" id="GO:0004674">
    <property type="term" value="F:protein serine/threonine kinase activity"/>
    <property type="evidence" value="ECO:0000318"/>
    <property type="project" value="GO_Central"/>
</dbReference>
<dbReference type="Gene3D" id="3.30.200.20">
    <property type="entry name" value="Phosphorylase Kinase, domain 1"/>
    <property type="match status" value="1"/>
</dbReference>
<keyword evidence="21" id="KW-1185">Reference proteome</keyword>
<evidence type="ECO:0000256" key="15">
    <source>
        <dbReference type="ARBA" id="ARBA00023170"/>
    </source>
</evidence>
<dbReference type="PANTHER" id="PTHR48006">
    <property type="entry name" value="LEUCINE-RICH REPEAT-CONTAINING PROTEIN DDB_G0281931-RELATED"/>
    <property type="match status" value="1"/>
</dbReference>
<keyword evidence="11" id="KW-0418">Kinase</keyword>
<comment type="catalytic activity">
    <reaction evidence="18">
        <text>L-seryl-[protein] + ATP = O-phospho-L-seryl-[protein] + ADP + H(+)</text>
        <dbReference type="Rhea" id="RHEA:17989"/>
        <dbReference type="Rhea" id="RHEA-COMP:9863"/>
        <dbReference type="Rhea" id="RHEA-COMP:11604"/>
        <dbReference type="ChEBI" id="CHEBI:15378"/>
        <dbReference type="ChEBI" id="CHEBI:29999"/>
        <dbReference type="ChEBI" id="CHEBI:30616"/>
        <dbReference type="ChEBI" id="CHEBI:83421"/>
        <dbReference type="ChEBI" id="CHEBI:456216"/>
        <dbReference type="EC" id="2.7.11.1"/>
    </reaction>
</comment>
<protein>
    <recommendedName>
        <fullName evidence="2">non-specific serine/threonine protein kinase</fullName>
        <ecNumber evidence="2">2.7.11.1</ecNumber>
    </recommendedName>
</protein>